<protein>
    <recommendedName>
        <fullName evidence="5">Rhoptry protein</fullName>
    </recommendedName>
</protein>
<dbReference type="RefSeq" id="XP_028873026.1">
    <property type="nucleotide sequence ID" value="XM_029020240.1"/>
</dbReference>
<dbReference type="OrthoDB" id="343472at2759"/>
<accession>A0A1J4M9N6</accession>
<sequence>MKYTRSIIFLSFVNLSFFFLDLSDLFVSCESTSELDEPVAGTSTAGDVEPVILTEEVDLSLYSSSGEIVSKKALEEELHELFRNAELSQIMAMQRSDPASKHDSDDEDELEGTSSGARSRKRMKYTCVYPSPGEGTSNIEGSLSPYYEMPQMFAEAFDTFLKDSFLDITLVEFEMLLFYSSTLYYSAIWRDRNKLNGKIVYLKVLLEYWGNQDFNINSSIKVDMSRYFQCMKTKYRSTIMKAYTGPLTTVPIMMEQFSNNIFELKCSNVKKSLAIIILLFENNFELLSSAFLFYLLLCSIKELKGLEFEQGFQLFKINKKKVVSKIMRLGGIYVKKFLKAMKRNIPEMSKLKVKEYKHPIESPLIMNNINIPTFGLKFCLSLLELYLINTSEFSMMNLIFFFGSRLNSAAEVFLSYDIFNTIRTIRGGIHDIISSILLDQDIEKFINRRIMALHHIDISDFRSRFGECIQIKNKYHELSSLIRLTDFQKEALIKKKLKRKRTRL</sequence>
<dbReference type="GeneID" id="39980019"/>
<feature type="chain" id="PRO_5012498308" description="Rhoptry protein" evidence="2">
    <location>
        <begin position="32"/>
        <end position="504"/>
    </location>
</feature>
<dbReference type="AlphaFoldDB" id="A0A1J4M9N6"/>
<dbReference type="Proteomes" id="UP000186176">
    <property type="component" value="Unassembled WGS sequence"/>
</dbReference>
<evidence type="ECO:0000313" key="4">
    <source>
        <dbReference type="Proteomes" id="UP000186176"/>
    </source>
</evidence>
<feature type="region of interest" description="Disordered" evidence="1">
    <location>
        <begin position="94"/>
        <end position="118"/>
    </location>
</feature>
<comment type="caution">
    <text evidence="3">The sequence shown here is derived from an EMBL/GenBank/DDBJ whole genome shotgun (WGS) entry which is preliminary data.</text>
</comment>
<reference evidence="3 4" key="1">
    <citation type="submission" date="2016-10" db="EMBL/GenBank/DDBJ databases">
        <title>Reductive evolution of mitochondrial metabolism and differential evolution of invasion-related proteins in Cryptosporidium.</title>
        <authorList>
            <person name="Liu S."/>
            <person name="Roellig D.M."/>
            <person name="Guo Y."/>
            <person name="Li N."/>
            <person name="Frace M.A."/>
            <person name="Tang K."/>
            <person name="Zhang L."/>
            <person name="Feng Y."/>
            <person name="Xiao L."/>
        </authorList>
    </citation>
    <scope>NUCLEOTIDE SEQUENCE [LARGE SCALE GENOMIC DNA]</scope>
    <source>
        <strain evidence="3">39726</strain>
    </source>
</reference>
<dbReference type="VEuPathDB" id="CryptoDB:cubi_03227"/>
<evidence type="ECO:0000313" key="3">
    <source>
        <dbReference type="EMBL" id="OII70929.1"/>
    </source>
</evidence>
<organism evidence="3 4">
    <name type="scientific">Cryptosporidium ubiquitum</name>
    <dbReference type="NCBI Taxonomy" id="857276"/>
    <lineage>
        <taxon>Eukaryota</taxon>
        <taxon>Sar</taxon>
        <taxon>Alveolata</taxon>
        <taxon>Apicomplexa</taxon>
        <taxon>Conoidasida</taxon>
        <taxon>Coccidia</taxon>
        <taxon>Eucoccidiorida</taxon>
        <taxon>Eimeriorina</taxon>
        <taxon>Cryptosporidiidae</taxon>
        <taxon>Cryptosporidium</taxon>
    </lineage>
</organism>
<gene>
    <name evidence="3" type="ORF">cubi_03227</name>
</gene>
<keyword evidence="4" id="KW-1185">Reference proteome</keyword>
<evidence type="ECO:0000256" key="2">
    <source>
        <dbReference type="SAM" id="SignalP"/>
    </source>
</evidence>
<proteinExistence type="predicted"/>
<dbReference type="EMBL" id="LRBP01000032">
    <property type="protein sequence ID" value="OII70929.1"/>
    <property type="molecule type" value="Genomic_DNA"/>
</dbReference>
<feature type="signal peptide" evidence="2">
    <location>
        <begin position="1"/>
        <end position="31"/>
    </location>
</feature>
<name>A0A1J4M9N6_9CRYT</name>
<evidence type="ECO:0000256" key="1">
    <source>
        <dbReference type="SAM" id="MobiDB-lite"/>
    </source>
</evidence>
<keyword evidence="2" id="KW-0732">Signal</keyword>
<evidence type="ECO:0008006" key="5">
    <source>
        <dbReference type="Google" id="ProtNLM"/>
    </source>
</evidence>